<dbReference type="InterPro" id="IPR017871">
    <property type="entry name" value="ABC_transporter-like_CS"/>
</dbReference>
<dbReference type="PANTHER" id="PTHR24220:SF611">
    <property type="entry name" value="ATP-BINDING COMPONENT OF ABC TRANSPORTER-RELATED"/>
    <property type="match status" value="1"/>
</dbReference>
<reference evidence="5" key="2">
    <citation type="submission" date="2020-09" db="EMBL/GenBank/DDBJ databases">
        <authorList>
            <person name="Sun Q."/>
            <person name="Zhou Y."/>
        </authorList>
    </citation>
    <scope>NUCLEOTIDE SEQUENCE</scope>
    <source>
        <strain evidence="5">CGMCC 1.7086</strain>
    </source>
</reference>
<dbReference type="AlphaFoldDB" id="A0A917Z2X7"/>
<dbReference type="Proteomes" id="UP000606935">
    <property type="component" value="Unassembled WGS sequence"/>
</dbReference>
<protein>
    <submittedName>
        <fullName evidence="5">ABC transporter ATP-binding protein</fullName>
    </submittedName>
</protein>
<evidence type="ECO:0000313" key="5">
    <source>
        <dbReference type="EMBL" id="GGO72491.1"/>
    </source>
</evidence>
<keyword evidence="6" id="KW-1185">Reference proteome</keyword>
<dbReference type="EMBL" id="BMLS01000005">
    <property type="protein sequence ID" value="GGO72491.1"/>
    <property type="molecule type" value="Genomic_DNA"/>
</dbReference>
<name>A0A917Z2X7_9ALTE</name>
<evidence type="ECO:0000256" key="3">
    <source>
        <dbReference type="ARBA" id="ARBA00022840"/>
    </source>
</evidence>
<dbReference type="CDD" id="cd03255">
    <property type="entry name" value="ABC_MJ0796_LolCDE_FtsE"/>
    <property type="match status" value="1"/>
</dbReference>
<dbReference type="PANTHER" id="PTHR24220">
    <property type="entry name" value="IMPORT ATP-BINDING PROTEIN"/>
    <property type="match status" value="1"/>
</dbReference>
<dbReference type="SMART" id="SM00382">
    <property type="entry name" value="AAA"/>
    <property type="match status" value="1"/>
</dbReference>
<evidence type="ECO:0000256" key="2">
    <source>
        <dbReference type="ARBA" id="ARBA00022741"/>
    </source>
</evidence>
<dbReference type="GO" id="GO:0005524">
    <property type="term" value="F:ATP binding"/>
    <property type="evidence" value="ECO:0007669"/>
    <property type="project" value="UniProtKB-KW"/>
</dbReference>
<keyword evidence="3 5" id="KW-0067">ATP-binding</keyword>
<dbReference type="InterPro" id="IPR027417">
    <property type="entry name" value="P-loop_NTPase"/>
</dbReference>
<reference evidence="5" key="1">
    <citation type="journal article" date="2014" name="Int. J. Syst. Evol. Microbiol.">
        <title>Complete genome sequence of Corynebacterium casei LMG S-19264T (=DSM 44701T), isolated from a smear-ripened cheese.</title>
        <authorList>
            <consortium name="US DOE Joint Genome Institute (JGI-PGF)"/>
            <person name="Walter F."/>
            <person name="Albersmeier A."/>
            <person name="Kalinowski J."/>
            <person name="Ruckert C."/>
        </authorList>
    </citation>
    <scope>NUCLEOTIDE SEQUENCE</scope>
    <source>
        <strain evidence="5">CGMCC 1.7086</strain>
    </source>
</reference>
<evidence type="ECO:0000313" key="6">
    <source>
        <dbReference type="Proteomes" id="UP000606935"/>
    </source>
</evidence>
<dbReference type="GO" id="GO:0022857">
    <property type="term" value="F:transmembrane transporter activity"/>
    <property type="evidence" value="ECO:0007669"/>
    <property type="project" value="TreeGrafter"/>
</dbReference>
<dbReference type="SUPFAM" id="SSF52540">
    <property type="entry name" value="P-loop containing nucleoside triphosphate hydrolases"/>
    <property type="match status" value="1"/>
</dbReference>
<dbReference type="Gene3D" id="3.40.50.300">
    <property type="entry name" value="P-loop containing nucleotide triphosphate hydrolases"/>
    <property type="match status" value="1"/>
</dbReference>
<dbReference type="PROSITE" id="PS50893">
    <property type="entry name" value="ABC_TRANSPORTER_2"/>
    <property type="match status" value="1"/>
</dbReference>
<evidence type="ECO:0000256" key="1">
    <source>
        <dbReference type="ARBA" id="ARBA00022448"/>
    </source>
</evidence>
<gene>
    <name evidence="5" type="ORF">GCM10010982_30750</name>
</gene>
<dbReference type="InterPro" id="IPR003593">
    <property type="entry name" value="AAA+_ATPase"/>
</dbReference>
<sequence length="240" mass="27268">MLHHNKKWSEENMAMQENQPVIQLDNLAFSWEDKPLLDIRHWQVNKGQRVFLYGPSGSGKSTLLNLLSGILKPQRGSINLLGQELTTLSAGKRDRFRARHIGMIFQQFNLLPYLSVRENIELAWKFGGNGEPDVAFLKHMLERLELHDGLLTRKASHLSVGQQQRVAVARALLNKPEIIIADEPTSALDSELRDQFLHLLLGCAQETDATVVFVSHDKTLQDYFDIHQDLRALSSVEELA</sequence>
<dbReference type="PROSITE" id="PS00211">
    <property type="entry name" value="ABC_TRANSPORTER_1"/>
    <property type="match status" value="1"/>
</dbReference>
<feature type="domain" description="ABC transporter" evidence="4">
    <location>
        <begin position="22"/>
        <end position="236"/>
    </location>
</feature>
<dbReference type="InterPro" id="IPR015854">
    <property type="entry name" value="ABC_transpr_LolD-like"/>
</dbReference>
<dbReference type="InterPro" id="IPR017911">
    <property type="entry name" value="MacB-like_ATP-bd"/>
</dbReference>
<dbReference type="InterPro" id="IPR003439">
    <property type="entry name" value="ABC_transporter-like_ATP-bd"/>
</dbReference>
<comment type="caution">
    <text evidence="5">The sequence shown here is derived from an EMBL/GenBank/DDBJ whole genome shotgun (WGS) entry which is preliminary data.</text>
</comment>
<dbReference type="GO" id="GO:0005886">
    <property type="term" value="C:plasma membrane"/>
    <property type="evidence" value="ECO:0007669"/>
    <property type="project" value="TreeGrafter"/>
</dbReference>
<dbReference type="Pfam" id="PF00005">
    <property type="entry name" value="ABC_tran"/>
    <property type="match status" value="1"/>
</dbReference>
<organism evidence="5 6">
    <name type="scientific">Bowmanella pacifica</name>
    <dbReference type="NCBI Taxonomy" id="502051"/>
    <lineage>
        <taxon>Bacteria</taxon>
        <taxon>Pseudomonadati</taxon>
        <taxon>Pseudomonadota</taxon>
        <taxon>Gammaproteobacteria</taxon>
        <taxon>Alteromonadales</taxon>
        <taxon>Alteromonadaceae</taxon>
        <taxon>Bowmanella</taxon>
    </lineage>
</organism>
<keyword evidence="1" id="KW-0813">Transport</keyword>
<dbReference type="GO" id="GO:0016887">
    <property type="term" value="F:ATP hydrolysis activity"/>
    <property type="evidence" value="ECO:0007669"/>
    <property type="project" value="InterPro"/>
</dbReference>
<proteinExistence type="predicted"/>
<evidence type="ECO:0000259" key="4">
    <source>
        <dbReference type="PROSITE" id="PS50893"/>
    </source>
</evidence>
<keyword evidence="2" id="KW-0547">Nucleotide-binding</keyword>
<accession>A0A917Z2X7</accession>